<keyword evidence="4" id="KW-0239">DNA-directed DNA polymerase</keyword>
<reference evidence="6 7" key="1">
    <citation type="submission" date="2020-08" db="EMBL/GenBank/DDBJ databases">
        <title>Genomic Encyclopedia of Type Strains, Phase IV (KMG-IV): sequencing the most valuable type-strain genomes for metagenomic binning, comparative biology and taxonomic classification.</title>
        <authorList>
            <person name="Goeker M."/>
        </authorList>
    </citation>
    <scope>NUCLEOTIDE SEQUENCE [LARGE SCALE GENOMIC DNA]</scope>
    <source>
        <strain evidence="6 7">DSM 105481</strain>
    </source>
</reference>
<dbReference type="Gene3D" id="1.10.150.20">
    <property type="entry name" value="5' to 3' exonuclease, C-terminal subdomain"/>
    <property type="match status" value="1"/>
</dbReference>
<dbReference type="SUPFAM" id="SSF56672">
    <property type="entry name" value="DNA/RNA polymerases"/>
    <property type="match status" value="1"/>
</dbReference>
<evidence type="ECO:0000256" key="1">
    <source>
        <dbReference type="ARBA" id="ARBA00010945"/>
    </source>
</evidence>
<dbReference type="InterPro" id="IPR050116">
    <property type="entry name" value="DNA_polymerase-Y"/>
</dbReference>
<dbReference type="InterPro" id="IPR043502">
    <property type="entry name" value="DNA/RNA_pol_sf"/>
</dbReference>
<keyword evidence="2" id="KW-0515">Mutator protein</keyword>
<organism evidence="6 7">
    <name type="scientific">Peribacillus huizhouensis</name>
    <dbReference type="NCBI Taxonomy" id="1501239"/>
    <lineage>
        <taxon>Bacteria</taxon>
        <taxon>Bacillati</taxon>
        <taxon>Bacillota</taxon>
        <taxon>Bacilli</taxon>
        <taxon>Bacillales</taxon>
        <taxon>Bacillaceae</taxon>
        <taxon>Peribacillus</taxon>
    </lineage>
</organism>
<keyword evidence="7" id="KW-1185">Reference proteome</keyword>
<name>A0ABR6CI82_9BACI</name>
<dbReference type="Proteomes" id="UP000626697">
    <property type="component" value="Unassembled WGS sequence"/>
</dbReference>
<dbReference type="PANTHER" id="PTHR11076:SF35">
    <property type="entry name" value="DNA REPAIR PROTEIN HOMOLOG YOBH"/>
    <property type="match status" value="1"/>
</dbReference>
<dbReference type="Pfam" id="PF11799">
    <property type="entry name" value="IMS_C"/>
    <property type="match status" value="1"/>
</dbReference>
<dbReference type="Gene3D" id="3.40.1170.60">
    <property type="match status" value="1"/>
</dbReference>
<keyword evidence="4" id="KW-0548">Nucleotidyltransferase</keyword>
<keyword evidence="4" id="KW-0808">Transferase</keyword>
<evidence type="ECO:0000256" key="4">
    <source>
        <dbReference type="ARBA" id="ARBA00022932"/>
    </source>
</evidence>
<gene>
    <name evidence="6" type="ORF">HNP81_000031</name>
</gene>
<dbReference type="Gene3D" id="3.30.1490.100">
    <property type="entry name" value="DNA polymerase, Y-family, little finger domain"/>
    <property type="match status" value="1"/>
</dbReference>
<feature type="domain" description="UmuC" evidence="5">
    <location>
        <begin position="11"/>
        <end position="200"/>
    </location>
</feature>
<dbReference type="PANTHER" id="PTHR11076">
    <property type="entry name" value="DNA REPAIR POLYMERASE UMUC / TRANSFERASE FAMILY MEMBER"/>
    <property type="match status" value="1"/>
</dbReference>
<sequence length="420" mass="46932">MDYSQFPKRAILCIDMKAFYASVAAVMLGLDPMSCYLAVVGSTDRQGSVVLAASPRMKKDFKIKTGSRLFEIPDDPRIVVVDPQMGTFIKVSTEITKLFYRYAPPSAVHTYSVDESFIDVKGLEKIWGDPEAVAKLIQEDILKDFGLTCTVGIGPNMLMAKLALDLESKKAPNGIATWTYDDIPSKLWPVRPLSEMWGIGSRVERTLNNMGIYSVGGIANYPLELLEKKFGIMGNQLYHHAWGIDLSEIGAPIMKGQVSFGKSQILMRDYKEEREIKAVVLEICEEVAKRARDKRKAGRTISFGLGYSKDEFGGGFYRSRTIENPTNVTMDIYNVCLQLMKESYRGNIVRQISLSISNLVDDYEIQLDLFEPDSWKKRELGYVVDKIRNKFGAASLLRAVSYTAAGTALHRSKLVGGHKG</sequence>
<dbReference type="Pfam" id="PF00817">
    <property type="entry name" value="IMS"/>
    <property type="match status" value="1"/>
</dbReference>
<dbReference type="PROSITE" id="PS50173">
    <property type="entry name" value="UMUC"/>
    <property type="match status" value="1"/>
</dbReference>
<comment type="similarity">
    <text evidence="1">Belongs to the DNA polymerase type-Y family.</text>
</comment>
<dbReference type="InterPro" id="IPR043128">
    <property type="entry name" value="Rev_trsase/Diguanyl_cyclase"/>
</dbReference>
<evidence type="ECO:0000313" key="7">
    <source>
        <dbReference type="Proteomes" id="UP000626697"/>
    </source>
</evidence>
<dbReference type="InterPro" id="IPR017961">
    <property type="entry name" value="DNA_pol_Y-fam_little_finger"/>
</dbReference>
<proteinExistence type="inferred from homology"/>
<dbReference type="InterPro" id="IPR024728">
    <property type="entry name" value="PolY_HhH_motif"/>
</dbReference>
<evidence type="ECO:0000256" key="2">
    <source>
        <dbReference type="ARBA" id="ARBA00022457"/>
    </source>
</evidence>
<dbReference type="SUPFAM" id="SSF100879">
    <property type="entry name" value="Lesion bypass DNA polymerase (Y-family), little finger domain"/>
    <property type="match status" value="1"/>
</dbReference>
<protein>
    <submittedName>
        <fullName evidence="6">DNA polymerase V</fullName>
    </submittedName>
</protein>
<dbReference type="CDD" id="cd01700">
    <property type="entry name" value="PolY_Pol_V_umuC"/>
    <property type="match status" value="1"/>
</dbReference>
<dbReference type="EMBL" id="JACJHX010000001">
    <property type="protein sequence ID" value="MBA9024749.1"/>
    <property type="molecule type" value="Genomic_DNA"/>
</dbReference>
<evidence type="ECO:0000313" key="6">
    <source>
        <dbReference type="EMBL" id="MBA9024749.1"/>
    </source>
</evidence>
<evidence type="ECO:0000256" key="3">
    <source>
        <dbReference type="ARBA" id="ARBA00022763"/>
    </source>
</evidence>
<dbReference type="InterPro" id="IPR036775">
    <property type="entry name" value="DNA_pol_Y-fam_lit_finger_sf"/>
</dbReference>
<accession>A0ABR6CI82</accession>
<evidence type="ECO:0000259" key="5">
    <source>
        <dbReference type="PROSITE" id="PS50173"/>
    </source>
</evidence>
<keyword evidence="3" id="KW-0227">DNA damage</keyword>
<comment type="caution">
    <text evidence="6">The sequence shown here is derived from an EMBL/GenBank/DDBJ whole genome shotgun (WGS) entry which is preliminary data.</text>
</comment>
<dbReference type="InterPro" id="IPR001126">
    <property type="entry name" value="UmuC"/>
</dbReference>
<dbReference type="Pfam" id="PF11798">
    <property type="entry name" value="IMS_HHH"/>
    <property type="match status" value="1"/>
</dbReference>
<dbReference type="Gene3D" id="3.30.70.270">
    <property type="match status" value="1"/>
</dbReference>